<dbReference type="Proteomes" id="UP001056384">
    <property type="component" value="Chromosome 3"/>
</dbReference>
<proteinExistence type="predicted"/>
<evidence type="ECO:0000313" key="2">
    <source>
        <dbReference type="Proteomes" id="UP001056384"/>
    </source>
</evidence>
<dbReference type="AlphaFoldDB" id="A0A9Q9AJV1"/>
<sequence>MLEYVQLTPPDYDAIAQFACGLRDPQDQKDYCPVLWCHDCRSIPRRTHRLKCCNRVICRECHEDNVESNVCACCAQTPYGSKVRNPCLESEHRIGIYLRIELRKQGINVSELWSWYTVTLPADQVARPLSSLRIASRNKRAEDFRDWSGDGLSSAFNRLGVRLSSQISRSVEETRSIALPSESNMLFKSSLGPPASETTENAITKLSSDLRNFHIAPNRPTHTRPATSALLSLPPELRNQIYQHALVSTTPLSINNSNIFRLPALLSTNKQIHRETFSMWYRQNTFHLDLLRPITTNVSAFTAAANRTGLVTLIFEGGIEPASSRALKISLYRQGDHGMTTDSRNRMLEAVHQMVGMMEWLVESGKELGMDEEEVEADMEDFWEMVMAALYRENGWELNRGGGTQVTTL</sequence>
<reference evidence="1" key="1">
    <citation type="submission" date="2022-06" db="EMBL/GenBank/DDBJ databases">
        <title>Complete genome sequences of two strains of the flax pathogen Septoria linicola.</title>
        <authorList>
            <person name="Lapalu N."/>
            <person name="Simon A."/>
            <person name="Demenou B."/>
            <person name="Paumier D."/>
            <person name="Guillot M.-P."/>
            <person name="Gout L."/>
            <person name="Valade R."/>
        </authorList>
    </citation>
    <scope>NUCLEOTIDE SEQUENCE</scope>
    <source>
        <strain evidence="1">SE15195</strain>
    </source>
</reference>
<dbReference type="PANTHER" id="PTHR42085">
    <property type="entry name" value="F-BOX DOMAIN-CONTAINING PROTEIN"/>
    <property type="match status" value="1"/>
</dbReference>
<keyword evidence="2" id="KW-1185">Reference proteome</keyword>
<dbReference type="PANTHER" id="PTHR42085:SF1">
    <property type="entry name" value="F-BOX DOMAIN-CONTAINING PROTEIN"/>
    <property type="match status" value="1"/>
</dbReference>
<organism evidence="1 2">
    <name type="scientific">Septoria linicola</name>
    <dbReference type="NCBI Taxonomy" id="215465"/>
    <lineage>
        <taxon>Eukaryota</taxon>
        <taxon>Fungi</taxon>
        <taxon>Dikarya</taxon>
        <taxon>Ascomycota</taxon>
        <taxon>Pezizomycotina</taxon>
        <taxon>Dothideomycetes</taxon>
        <taxon>Dothideomycetidae</taxon>
        <taxon>Mycosphaerellales</taxon>
        <taxon>Mycosphaerellaceae</taxon>
        <taxon>Septoria</taxon>
    </lineage>
</organism>
<dbReference type="EMBL" id="CP099420">
    <property type="protein sequence ID" value="USW50707.1"/>
    <property type="molecule type" value="Genomic_DNA"/>
</dbReference>
<dbReference type="InterPro" id="IPR038883">
    <property type="entry name" value="AN11006-like"/>
</dbReference>
<protein>
    <submittedName>
        <fullName evidence="1">Uncharacterized protein</fullName>
    </submittedName>
</protein>
<accession>A0A9Q9AJV1</accession>
<evidence type="ECO:0000313" key="1">
    <source>
        <dbReference type="EMBL" id="USW50707.1"/>
    </source>
</evidence>
<gene>
    <name evidence="1" type="ORF">Slin15195_G040260</name>
</gene>
<name>A0A9Q9AJV1_9PEZI</name>